<gene>
    <name evidence="2" type="ORF">GM668_26155</name>
</gene>
<proteinExistence type="predicted"/>
<accession>A0A6L6Q724</accession>
<keyword evidence="1" id="KW-0732">Signal</keyword>
<dbReference type="RefSeq" id="WP_155441916.1">
    <property type="nucleotide sequence ID" value="NZ_WNLA01000026.1"/>
</dbReference>
<evidence type="ECO:0000313" key="3">
    <source>
        <dbReference type="Proteomes" id="UP000484015"/>
    </source>
</evidence>
<keyword evidence="3" id="KW-1185">Reference proteome</keyword>
<dbReference type="EMBL" id="WNLA01000026">
    <property type="protein sequence ID" value="MTW05567.1"/>
    <property type="molecule type" value="Genomic_DNA"/>
</dbReference>
<dbReference type="Proteomes" id="UP000484015">
    <property type="component" value="Unassembled WGS sequence"/>
</dbReference>
<organism evidence="2 3">
    <name type="scientific">Pseudoduganella ginsengisoli</name>
    <dbReference type="NCBI Taxonomy" id="1462440"/>
    <lineage>
        <taxon>Bacteria</taxon>
        <taxon>Pseudomonadati</taxon>
        <taxon>Pseudomonadota</taxon>
        <taxon>Betaproteobacteria</taxon>
        <taxon>Burkholderiales</taxon>
        <taxon>Oxalobacteraceae</taxon>
        <taxon>Telluria group</taxon>
        <taxon>Pseudoduganella</taxon>
    </lineage>
</organism>
<dbReference type="AlphaFoldDB" id="A0A6L6Q724"/>
<evidence type="ECO:0000313" key="2">
    <source>
        <dbReference type="EMBL" id="MTW05567.1"/>
    </source>
</evidence>
<sequence length="268" mass="29510">MFAMSLIRTAVGILLLLGSMSAWAENTPVRSYAVLSLAGDALALHVHRHQVGSRTESAPREVNAIDDPVFDQAAVIAARAAFLRLHPGAKLQLMTTQDRGLYLAQNSMFERAEAHEEDRAYLKKLLKELGVTHALVITKFRSVPELKLVNTTVGSGYLEGLGFYIDDMIETRNLKDQTSSRGMVVPFAYLRVRLIDAETLSVLKEAMSKQSFIITRPSADSSGMETFLNMPSGEKTGHIRQVLEDAIASTVQNVAAEPPISVERDRKN</sequence>
<name>A0A6L6Q724_9BURK</name>
<feature type="chain" id="PRO_5026710286" description="DUF2066 domain-containing protein" evidence="1">
    <location>
        <begin position="25"/>
        <end position="268"/>
    </location>
</feature>
<protein>
    <recommendedName>
        <fullName evidence="4">DUF2066 domain-containing protein</fullName>
    </recommendedName>
</protein>
<evidence type="ECO:0008006" key="4">
    <source>
        <dbReference type="Google" id="ProtNLM"/>
    </source>
</evidence>
<evidence type="ECO:0000256" key="1">
    <source>
        <dbReference type="SAM" id="SignalP"/>
    </source>
</evidence>
<reference evidence="2 3" key="1">
    <citation type="submission" date="2019-11" db="EMBL/GenBank/DDBJ databases">
        <title>Type strains purchased from KCTC, JCM and DSMZ.</title>
        <authorList>
            <person name="Lu H."/>
        </authorList>
    </citation>
    <scope>NUCLEOTIDE SEQUENCE [LARGE SCALE GENOMIC DNA]</scope>
    <source>
        <strain evidence="2 3">KCTC 42409</strain>
    </source>
</reference>
<feature type="signal peptide" evidence="1">
    <location>
        <begin position="1"/>
        <end position="24"/>
    </location>
</feature>
<comment type="caution">
    <text evidence="2">The sequence shown here is derived from an EMBL/GenBank/DDBJ whole genome shotgun (WGS) entry which is preliminary data.</text>
</comment>
<dbReference type="OrthoDB" id="9153709at2"/>